<keyword evidence="8 10" id="KW-1133">Transmembrane helix</keyword>
<feature type="transmembrane region" description="Helical" evidence="10">
    <location>
        <begin position="160"/>
        <end position="179"/>
    </location>
</feature>
<dbReference type="InterPro" id="IPR017969">
    <property type="entry name" value="Heavy-metal-associated_CS"/>
</dbReference>
<dbReference type="InterPro" id="IPR036412">
    <property type="entry name" value="HAD-like_sf"/>
</dbReference>
<feature type="transmembrane region" description="Helical" evidence="10">
    <location>
        <begin position="126"/>
        <end position="148"/>
    </location>
</feature>
<dbReference type="Gene3D" id="3.40.1110.10">
    <property type="entry name" value="Calcium-transporting ATPase, cytoplasmic domain N"/>
    <property type="match status" value="1"/>
</dbReference>
<proteinExistence type="inferred from homology"/>
<feature type="transmembrane region" description="Helical" evidence="10">
    <location>
        <begin position="185"/>
        <end position="203"/>
    </location>
</feature>
<dbReference type="InterPro" id="IPR023299">
    <property type="entry name" value="ATPase_P-typ_cyto_dom_N"/>
</dbReference>
<comment type="subcellular location">
    <subcellularLocation>
        <location evidence="10">Cell membrane</location>
    </subcellularLocation>
    <subcellularLocation>
        <location evidence="1">Endomembrane system</location>
        <topology evidence="1">Multi-pass membrane protein</topology>
    </subcellularLocation>
</comment>
<feature type="transmembrane region" description="Helical" evidence="10">
    <location>
        <begin position="93"/>
        <end position="114"/>
    </location>
</feature>
<dbReference type="NCBIfam" id="TIGR01494">
    <property type="entry name" value="ATPase_P-type"/>
    <property type="match status" value="1"/>
</dbReference>
<feature type="transmembrane region" description="Helical" evidence="10">
    <location>
        <begin position="679"/>
        <end position="698"/>
    </location>
</feature>
<dbReference type="EMBL" id="JBHUIY010000009">
    <property type="protein sequence ID" value="MFD2233431.1"/>
    <property type="molecule type" value="Genomic_DNA"/>
</dbReference>
<name>A0ABW5C962_9PROT</name>
<dbReference type="Pfam" id="PF00403">
    <property type="entry name" value="HMA"/>
    <property type="match status" value="1"/>
</dbReference>
<comment type="similarity">
    <text evidence="2 10">Belongs to the cation transport ATPase (P-type) (TC 3.A.3) family. Type IB subfamily.</text>
</comment>
<dbReference type="InterPro" id="IPR006121">
    <property type="entry name" value="HMA_dom"/>
</dbReference>
<reference evidence="13" key="1">
    <citation type="journal article" date="2019" name="Int. J. Syst. Evol. Microbiol.">
        <title>The Global Catalogue of Microorganisms (GCM) 10K type strain sequencing project: providing services to taxonomists for standard genome sequencing and annotation.</title>
        <authorList>
            <consortium name="The Broad Institute Genomics Platform"/>
            <consortium name="The Broad Institute Genome Sequencing Center for Infectious Disease"/>
            <person name="Wu L."/>
            <person name="Ma J."/>
        </authorList>
    </citation>
    <scope>NUCLEOTIDE SEQUENCE [LARGE SCALE GENOMIC DNA]</scope>
    <source>
        <strain evidence="13">KCTC 15012</strain>
    </source>
</reference>
<dbReference type="SUPFAM" id="SSF81665">
    <property type="entry name" value="Calcium ATPase, transmembrane domain M"/>
    <property type="match status" value="1"/>
</dbReference>
<evidence type="ECO:0000256" key="9">
    <source>
        <dbReference type="ARBA" id="ARBA00023136"/>
    </source>
</evidence>
<dbReference type="Gene3D" id="3.40.50.1000">
    <property type="entry name" value="HAD superfamily/HAD-like"/>
    <property type="match status" value="1"/>
</dbReference>
<evidence type="ECO:0000313" key="13">
    <source>
        <dbReference type="Proteomes" id="UP001597296"/>
    </source>
</evidence>
<keyword evidence="10" id="KW-1003">Cell membrane</keyword>
<dbReference type="SUPFAM" id="SSF56784">
    <property type="entry name" value="HAD-like"/>
    <property type="match status" value="1"/>
</dbReference>
<feature type="transmembrane region" description="Helical" evidence="10">
    <location>
        <begin position="337"/>
        <end position="360"/>
    </location>
</feature>
<dbReference type="NCBIfam" id="TIGR01511">
    <property type="entry name" value="ATPase-IB1_Cu"/>
    <property type="match status" value="1"/>
</dbReference>
<comment type="caution">
    <text evidence="12">The sequence shown here is derived from an EMBL/GenBank/DDBJ whole genome shotgun (WGS) entry which is preliminary data.</text>
</comment>
<dbReference type="Pfam" id="PF00122">
    <property type="entry name" value="E1-E2_ATPase"/>
    <property type="match status" value="1"/>
</dbReference>
<evidence type="ECO:0000256" key="6">
    <source>
        <dbReference type="ARBA" id="ARBA00022840"/>
    </source>
</evidence>
<keyword evidence="9 10" id="KW-0472">Membrane</keyword>
<dbReference type="CDD" id="cd00371">
    <property type="entry name" value="HMA"/>
    <property type="match status" value="1"/>
</dbReference>
<accession>A0ABW5C962</accession>
<dbReference type="PROSITE" id="PS01047">
    <property type="entry name" value="HMA_1"/>
    <property type="match status" value="1"/>
</dbReference>
<dbReference type="NCBIfam" id="TIGR01525">
    <property type="entry name" value="ATPase-IB_hvy"/>
    <property type="match status" value="1"/>
</dbReference>
<dbReference type="Gene3D" id="3.30.70.100">
    <property type="match status" value="1"/>
</dbReference>
<evidence type="ECO:0000256" key="10">
    <source>
        <dbReference type="RuleBase" id="RU362081"/>
    </source>
</evidence>
<organism evidence="12 13">
    <name type="scientific">Phaeospirillum tilakii</name>
    <dbReference type="NCBI Taxonomy" id="741673"/>
    <lineage>
        <taxon>Bacteria</taxon>
        <taxon>Pseudomonadati</taxon>
        <taxon>Pseudomonadota</taxon>
        <taxon>Alphaproteobacteria</taxon>
        <taxon>Rhodospirillales</taxon>
        <taxon>Rhodospirillaceae</taxon>
        <taxon>Phaeospirillum</taxon>
    </lineage>
</organism>
<keyword evidence="5 10" id="KW-0547">Nucleotide-binding</keyword>
<dbReference type="SFLD" id="SFLDS00003">
    <property type="entry name" value="Haloacid_Dehalogenase"/>
    <property type="match status" value="1"/>
</dbReference>
<sequence length="734" mass="75190">MSDLSLGIIGMTCAACSARLERVLSRLDGVERALVSLPAERADLRYDPTRVGLAEIEAAIRRAGFAPDPARRGEDEDLDRAEAARAQRGRHEWLLLAFAALLTLPLVAEMVVMVAAPHVHLSLSPWVQMALAGLVLAGPGARFYAGAWAALRNGAGNMDLLVVLGSSAAFGLSAARVIAGSDGPLYFEGAAVVVTLVLLGKVLEGRARHAAAGAIRALMRLAPPTARVERDGIEIDVPLALVGLGERVVIRPGERVPVDGLILAGASSLDESLITGESLPVPRGPGEAVVAGAINGEGLLRVETKGVGAESTLGRIIRQVRAAEASKAPIQATVDRVAAWFVPAVVTLAVATFLVWWLALDAPADGFVAAVSVLVVACPCALGLATPAAIMVGTGVAARHGILIRDAAALELAHRVTLVAFDKTGTLTEGRPALAALHPLPPLDETELLRLAASAQRGSEHPLGRALVAAAEARGLPLDPVEDFRAIPGLGLEARVGGAALLIGSRRLFAERGLPLGPLDPLADAEEAQGRALMAVARDGAPLGLIALADPPRPGAAAALATLQRLGIATAMLTGDSPRAAAAVAAQVGVTRVEAALLPGDKSAALARLRQEAGVVAMVGDGVNDAPALAAADIGIALGGGSDAAMRAAGLTLMRPDLALVADALALSRATAARVRQNLAWAFVYNLLALPAAAAGLLSPMIAAAAMAFSSLSVVSNALWLRRWKPPATEGRRR</sequence>
<evidence type="ECO:0000256" key="3">
    <source>
        <dbReference type="ARBA" id="ARBA00022692"/>
    </source>
</evidence>
<dbReference type="InterPro" id="IPR027256">
    <property type="entry name" value="P-typ_ATPase_IB"/>
</dbReference>
<dbReference type="PRINTS" id="PR00119">
    <property type="entry name" value="CATATPASE"/>
</dbReference>
<dbReference type="SFLD" id="SFLDG00002">
    <property type="entry name" value="C1.7:_P-type_atpase_like"/>
    <property type="match status" value="1"/>
</dbReference>
<dbReference type="SUPFAM" id="SSF81653">
    <property type="entry name" value="Calcium ATPase, transduction domain A"/>
    <property type="match status" value="1"/>
</dbReference>
<evidence type="ECO:0000313" key="12">
    <source>
        <dbReference type="EMBL" id="MFD2233431.1"/>
    </source>
</evidence>
<keyword evidence="4 10" id="KW-0479">Metal-binding</keyword>
<dbReference type="InterPro" id="IPR023214">
    <property type="entry name" value="HAD_sf"/>
</dbReference>
<feature type="domain" description="HMA" evidence="11">
    <location>
        <begin position="2"/>
        <end position="68"/>
    </location>
</feature>
<dbReference type="InterPro" id="IPR036163">
    <property type="entry name" value="HMA_dom_sf"/>
</dbReference>
<dbReference type="PANTHER" id="PTHR43520">
    <property type="entry name" value="ATP7, ISOFORM B"/>
    <property type="match status" value="1"/>
</dbReference>
<dbReference type="Proteomes" id="UP001597296">
    <property type="component" value="Unassembled WGS sequence"/>
</dbReference>
<dbReference type="PRINTS" id="PR00943">
    <property type="entry name" value="CUATPASE"/>
</dbReference>
<evidence type="ECO:0000256" key="2">
    <source>
        <dbReference type="ARBA" id="ARBA00006024"/>
    </source>
</evidence>
<evidence type="ECO:0000256" key="4">
    <source>
        <dbReference type="ARBA" id="ARBA00022723"/>
    </source>
</evidence>
<dbReference type="RefSeq" id="WP_377315207.1">
    <property type="nucleotide sequence ID" value="NZ_JBHUIY010000009.1"/>
</dbReference>
<dbReference type="Pfam" id="PF00702">
    <property type="entry name" value="Hydrolase"/>
    <property type="match status" value="1"/>
</dbReference>
<feature type="transmembrane region" description="Helical" evidence="10">
    <location>
        <begin position="366"/>
        <end position="390"/>
    </location>
</feature>
<dbReference type="InterPro" id="IPR059000">
    <property type="entry name" value="ATPase_P-type_domA"/>
</dbReference>
<feature type="transmembrane region" description="Helical" evidence="10">
    <location>
        <begin position="704"/>
        <end position="724"/>
    </location>
</feature>
<evidence type="ECO:0000259" key="11">
    <source>
        <dbReference type="PROSITE" id="PS50846"/>
    </source>
</evidence>
<keyword evidence="13" id="KW-1185">Reference proteome</keyword>
<keyword evidence="7" id="KW-1278">Translocase</keyword>
<dbReference type="InterPro" id="IPR008250">
    <property type="entry name" value="ATPase_P-typ_transduc_dom_A_sf"/>
</dbReference>
<dbReference type="InterPro" id="IPR001757">
    <property type="entry name" value="P_typ_ATPase"/>
</dbReference>
<keyword evidence="6 10" id="KW-0067">ATP-binding</keyword>
<keyword evidence="3 10" id="KW-0812">Transmembrane</keyword>
<dbReference type="SFLD" id="SFLDF00027">
    <property type="entry name" value="p-type_atpase"/>
    <property type="match status" value="1"/>
</dbReference>
<evidence type="ECO:0000256" key="1">
    <source>
        <dbReference type="ARBA" id="ARBA00004127"/>
    </source>
</evidence>
<dbReference type="PANTHER" id="PTHR43520:SF8">
    <property type="entry name" value="P-TYPE CU(+) TRANSPORTER"/>
    <property type="match status" value="1"/>
</dbReference>
<dbReference type="InterPro" id="IPR023298">
    <property type="entry name" value="ATPase_P-typ_TM_dom_sf"/>
</dbReference>
<dbReference type="InterPro" id="IPR044492">
    <property type="entry name" value="P_typ_ATPase_HD_dom"/>
</dbReference>
<evidence type="ECO:0000256" key="7">
    <source>
        <dbReference type="ARBA" id="ARBA00022967"/>
    </source>
</evidence>
<dbReference type="SUPFAM" id="SSF55008">
    <property type="entry name" value="HMA, heavy metal-associated domain"/>
    <property type="match status" value="1"/>
</dbReference>
<evidence type="ECO:0000256" key="5">
    <source>
        <dbReference type="ARBA" id="ARBA00022741"/>
    </source>
</evidence>
<gene>
    <name evidence="12" type="ORF">ACFSNB_06410</name>
</gene>
<dbReference type="Gene3D" id="2.70.150.10">
    <property type="entry name" value="Calcium-transporting ATPase, cytoplasmic transduction domain A"/>
    <property type="match status" value="1"/>
</dbReference>
<dbReference type="PROSITE" id="PS00154">
    <property type="entry name" value="ATPASE_E1_E2"/>
    <property type="match status" value="1"/>
</dbReference>
<protein>
    <submittedName>
        <fullName evidence="12">Heavy metal translocating P-type ATPase</fullName>
    </submittedName>
</protein>
<dbReference type="CDD" id="cd02094">
    <property type="entry name" value="P-type_ATPase_Cu-like"/>
    <property type="match status" value="1"/>
</dbReference>
<dbReference type="InterPro" id="IPR018303">
    <property type="entry name" value="ATPase_P-typ_P_site"/>
</dbReference>
<dbReference type="PROSITE" id="PS50846">
    <property type="entry name" value="HMA_2"/>
    <property type="match status" value="1"/>
</dbReference>
<evidence type="ECO:0000256" key="8">
    <source>
        <dbReference type="ARBA" id="ARBA00022989"/>
    </source>
</evidence>